<protein>
    <submittedName>
        <fullName evidence="1">Uncharacterized protein</fullName>
    </submittedName>
</protein>
<accession>A0A948X121</accession>
<organism evidence="1 2">
    <name type="scientific">Candidatus Phocaeicola excrementipullorum</name>
    <dbReference type="NCBI Taxonomy" id="2838731"/>
    <lineage>
        <taxon>Bacteria</taxon>
        <taxon>Pseudomonadati</taxon>
        <taxon>Bacteroidota</taxon>
        <taxon>Bacteroidia</taxon>
        <taxon>Bacteroidales</taxon>
        <taxon>Bacteroidaceae</taxon>
        <taxon>Phocaeicola</taxon>
    </lineage>
</organism>
<gene>
    <name evidence="1" type="ORF">H9928_05340</name>
</gene>
<dbReference type="Proteomes" id="UP000784286">
    <property type="component" value="Unassembled WGS sequence"/>
</dbReference>
<name>A0A948X121_9BACT</name>
<reference evidence="1" key="2">
    <citation type="submission" date="2021-04" db="EMBL/GenBank/DDBJ databases">
        <authorList>
            <person name="Gilroy R."/>
        </authorList>
    </citation>
    <scope>NUCLEOTIDE SEQUENCE</scope>
    <source>
        <strain evidence="1">8470</strain>
    </source>
</reference>
<reference evidence="1" key="1">
    <citation type="journal article" date="2021" name="PeerJ">
        <title>Extensive microbial diversity within the chicken gut microbiome revealed by metagenomics and culture.</title>
        <authorList>
            <person name="Gilroy R."/>
            <person name="Ravi A."/>
            <person name="Getino M."/>
            <person name="Pursley I."/>
            <person name="Horton D.L."/>
            <person name="Alikhan N.F."/>
            <person name="Baker D."/>
            <person name="Gharbi K."/>
            <person name="Hall N."/>
            <person name="Watson M."/>
            <person name="Adriaenssens E.M."/>
            <person name="Foster-Nyarko E."/>
            <person name="Jarju S."/>
            <person name="Secka A."/>
            <person name="Antonio M."/>
            <person name="Oren A."/>
            <person name="Chaudhuri R.R."/>
            <person name="La Ragione R."/>
            <person name="Hildebrand F."/>
            <person name="Pallen M.J."/>
        </authorList>
    </citation>
    <scope>NUCLEOTIDE SEQUENCE</scope>
    <source>
        <strain evidence="1">8470</strain>
    </source>
</reference>
<sequence>MKNALVSLSNIVCDALEMGMSVDLAELGNLRVSVRPLSPQEKGGTLVFCPVWE</sequence>
<proteinExistence type="predicted"/>
<evidence type="ECO:0000313" key="2">
    <source>
        <dbReference type="Proteomes" id="UP000784286"/>
    </source>
</evidence>
<dbReference type="AlphaFoldDB" id="A0A948X121"/>
<comment type="caution">
    <text evidence="1">The sequence shown here is derived from an EMBL/GenBank/DDBJ whole genome shotgun (WGS) entry which is preliminary data.</text>
</comment>
<evidence type="ECO:0000313" key="1">
    <source>
        <dbReference type="EMBL" id="MBU3855972.1"/>
    </source>
</evidence>
<dbReference type="EMBL" id="JAHLFJ010000049">
    <property type="protein sequence ID" value="MBU3855972.1"/>
    <property type="molecule type" value="Genomic_DNA"/>
</dbReference>